<accession>A0A5J5CCZ7</accession>
<evidence type="ECO:0000313" key="2">
    <source>
        <dbReference type="Proteomes" id="UP000327493"/>
    </source>
</evidence>
<gene>
    <name evidence="1" type="ORF">FQN60_018675</name>
</gene>
<dbReference type="EMBL" id="VOFY01000027">
    <property type="protein sequence ID" value="KAA8579398.1"/>
    <property type="molecule type" value="Genomic_DNA"/>
</dbReference>
<name>A0A5J5CCZ7_9PERO</name>
<dbReference type="Proteomes" id="UP000327493">
    <property type="component" value="Unassembled WGS sequence"/>
</dbReference>
<reference evidence="1 2" key="1">
    <citation type="submission" date="2019-08" db="EMBL/GenBank/DDBJ databases">
        <title>A chromosome-level genome assembly, high-density linkage maps, and genome scans reveal the genomic architecture of hybrid incompatibilities underlying speciation via character displacement in darters (Percidae: Etheostominae).</title>
        <authorList>
            <person name="Moran R.L."/>
            <person name="Catchen J.M."/>
            <person name="Fuller R.C."/>
        </authorList>
    </citation>
    <scope>NUCLEOTIDE SEQUENCE [LARGE SCALE GENOMIC DNA]</scope>
    <source>
        <strain evidence="1">EspeVRDwgs_2016</strain>
        <tissue evidence="1">Muscle</tissue>
    </source>
</reference>
<organism evidence="1 2">
    <name type="scientific">Etheostoma spectabile</name>
    <name type="common">orangethroat darter</name>
    <dbReference type="NCBI Taxonomy" id="54343"/>
    <lineage>
        <taxon>Eukaryota</taxon>
        <taxon>Metazoa</taxon>
        <taxon>Chordata</taxon>
        <taxon>Craniata</taxon>
        <taxon>Vertebrata</taxon>
        <taxon>Euteleostomi</taxon>
        <taxon>Actinopterygii</taxon>
        <taxon>Neopterygii</taxon>
        <taxon>Teleostei</taxon>
        <taxon>Neoteleostei</taxon>
        <taxon>Acanthomorphata</taxon>
        <taxon>Eupercaria</taxon>
        <taxon>Perciformes</taxon>
        <taxon>Percoidei</taxon>
        <taxon>Percidae</taxon>
        <taxon>Etheostomatinae</taxon>
        <taxon>Etheostoma</taxon>
    </lineage>
</organism>
<sequence length="76" mass="8479">MYLQKAALTKLFIGGWGSLKTSKESLSSVRSVETERGAGPWCLRTNPVYITDRGARDCRSTMVLSFLLWSFLLCSS</sequence>
<comment type="caution">
    <text evidence="1">The sequence shown here is derived from an EMBL/GenBank/DDBJ whole genome shotgun (WGS) entry which is preliminary data.</text>
</comment>
<evidence type="ECO:0000313" key="1">
    <source>
        <dbReference type="EMBL" id="KAA8579398.1"/>
    </source>
</evidence>
<protein>
    <submittedName>
        <fullName evidence="1">Uncharacterized protein</fullName>
    </submittedName>
</protein>
<dbReference type="AlphaFoldDB" id="A0A5J5CCZ7"/>
<keyword evidence="2" id="KW-1185">Reference proteome</keyword>
<proteinExistence type="predicted"/>